<dbReference type="PANTHER" id="PTHR46268">
    <property type="entry name" value="STRESS RESPONSE PROTEIN NHAX"/>
    <property type="match status" value="1"/>
</dbReference>
<comment type="similarity">
    <text evidence="1">Belongs to the universal stress protein A family.</text>
</comment>
<evidence type="ECO:0000313" key="3">
    <source>
        <dbReference type="EMBL" id="GFK93223.1"/>
    </source>
</evidence>
<dbReference type="InterPro" id="IPR014729">
    <property type="entry name" value="Rossmann-like_a/b/a_fold"/>
</dbReference>
<name>A0A6V8LKK1_9BACT</name>
<comment type="caution">
    <text evidence="3">The sequence shown here is derived from an EMBL/GenBank/DDBJ whole genome shotgun (WGS) entry which is preliminary data.</text>
</comment>
<sequence>MQVLVAHDGSPQAGKALEEAARIASKFSGGITIVTVAPDVCMGSEELSPEECSLVARSLSAEAEARARKAAQSLKAKGIEAQVLVRAGRPPEQIVEAARETGADLIVIGSVGRHGAARLLLGSVSSRVAELADVNVLIVK</sequence>
<dbReference type="CDD" id="cd00293">
    <property type="entry name" value="USP-like"/>
    <property type="match status" value="1"/>
</dbReference>
<protein>
    <submittedName>
        <fullName evidence="3">TRAP-T-associated universal stress protein TeaD</fullName>
    </submittedName>
</protein>
<dbReference type="SUPFAM" id="SSF52402">
    <property type="entry name" value="Adenine nucleotide alpha hydrolases-like"/>
    <property type="match status" value="1"/>
</dbReference>
<dbReference type="PRINTS" id="PR01438">
    <property type="entry name" value="UNVRSLSTRESS"/>
</dbReference>
<organism evidence="3 4">
    <name type="scientific">Fundidesulfovibrio magnetotacticus</name>
    <dbReference type="NCBI Taxonomy" id="2730080"/>
    <lineage>
        <taxon>Bacteria</taxon>
        <taxon>Pseudomonadati</taxon>
        <taxon>Thermodesulfobacteriota</taxon>
        <taxon>Desulfovibrionia</taxon>
        <taxon>Desulfovibrionales</taxon>
        <taxon>Desulfovibrionaceae</taxon>
        <taxon>Fundidesulfovibrio</taxon>
    </lineage>
</organism>
<evidence type="ECO:0000313" key="4">
    <source>
        <dbReference type="Proteomes" id="UP000494245"/>
    </source>
</evidence>
<dbReference type="EMBL" id="BLTE01000003">
    <property type="protein sequence ID" value="GFK93223.1"/>
    <property type="molecule type" value="Genomic_DNA"/>
</dbReference>
<feature type="domain" description="UspA" evidence="2">
    <location>
        <begin position="2"/>
        <end position="140"/>
    </location>
</feature>
<dbReference type="RefSeq" id="WP_173082019.1">
    <property type="nucleotide sequence ID" value="NZ_BLTE01000003.1"/>
</dbReference>
<dbReference type="Proteomes" id="UP000494245">
    <property type="component" value="Unassembled WGS sequence"/>
</dbReference>
<keyword evidence="4" id="KW-1185">Reference proteome</keyword>
<dbReference type="AlphaFoldDB" id="A0A6V8LKK1"/>
<dbReference type="InterPro" id="IPR006016">
    <property type="entry name" value="UspA"/>
</dbReference>
<proteinExistence type="inferred from homology"/>
<gene>
    <name evidence="3" type="primary">teaD_1</name>
    <name evidence="3" type="ORF">NNJEOMEG_01054</name>
</gene>
<dbReference type="Gene3D" id="3.40.50.620">
    <property type="entry name" value="HUPs"/>
    <property type="match status" value="1"/>
</dbReference>
<evidence type="ECO:0000256" key="1">
    <source>
        <dbReference type="ARBA" id="ARBA00008791"/>
    </source>
</evidence>
<reference evidence="3 4" key="1">
    <citation type="submission" date="2020-04" db="EMBL/GenBank/DDBJ databases">
        <authorList>
            <consortium name="Desulfovibrio sp. FSS-1 genome sequencing consortium"/>
            <person name="Shimoshige H."/>
            <person name="Kobayashi H."/>
            <person name="Maekawa T."/>
        </authorList>
    </citation>
    <scope>NUCLEOTIDE SEQUENCE [LARGE SCALE GENOMIC DNA]</scope>
    <source>
        <strain evidence="3 4">SIID29052-01</strain>
    </source>
</reference>
<dbReference type="Pfam" id="PF00582">
    <property type="entry name" value="Usp"/>
    <property type="match status" value="1"/>
</dbReference>
<reference evidence="3 4" key="2">
    <citation type="submission" date="2020-05" db="EMBL/GenBank/DDBJ databases">
        <title>Draft genome sequence of Desulfovibrio sp. strainFSS-1.</title>
        <authorList>
            <person name="Shimoshige H."/>
            <person name="Kobayashi H."/>
            <person name="Maekawa T."/>
        </authorList>
    </citation>
    <scope>NUCLEOTIDE SEQUENCE [LARGE SCALE GENOMIC DNA]</scope>
    <source>
        <strain evidence="3 4">SIID29052-01</strain>
    </source>
</reference>
<accession>A0A6V8LKK1</accession>
<evidence type="ECO:0000259" key="2">
    <source>
        <dbReference type="Pfam" id="PF00582"/>
    </source>
</evidence>
<dbReference type="PANTHER" id="PTHR46268:SF6">
    <property type="entry name" value="UNIVERSAL STRESS PROTEIN UP12"/>
    <property type="match status" value="1"/>
</dbReference>
<dbReference type="InterPro" id="IPR006015">
    <property type="entry name" value="Universal_stress_UspA"/>
</dbReference>